<gene>
    <name evidence="2" type="ORF">PAXRUDRAFT_166691</name>
</gene>
<evidence type="ECO:0000256" key="1">
    <source>
        <dbReference type="SAM" id="MobiDB-lite"/>
    </source>
</evidence>
<feature type="compositionally biased region" description="Pro residues" evidence="1">
    <location>
        <begin position="1"/>
        <end position="20"/>
    </location>
</feature>
<dbReference type="InParanoid" id="A0A0D0CQ60"/>
<protein>
    <submittedName>
        <fullName evidence="2">Uncharacterized protein</fullName>
    </submittedName>
</protein>
<evidence type="ECO:0000313" key="2">
    <source>
        <dbReference type="EMBL" id="KIK77488.1"/>
    </source>
</evidence>
<dbReference type="OrthoDB" id="2683143at2759"/>
<dbReference type="EMBL" id="KN826966">
    <property type="protein sequence ID" value="KIK77488.1"/>
    <property type="molecule type" value="Genomic_DNA"/>
</dbReference>
<dbReference type="STRING" id="930991.A0A0D0CQ60"/>
<dbReference type="AlphaFoldDB" id="A0A0D0CQ60"/>
<accession>A0A0D0CQ60</accession>
<feature type="region of interest" description="Disordered" evidence="1">
    <location>
        <begin position="1"/>
        <end position="24"/>
    </location>
</feature>
<name>A0A0D0CQ60_9AGAM</name>
<reference evidence="2 3" key="1">
    <citation type="submission" date="2014-04" db="EMBL/GenBank/DDBJ databases">
        <authorList>
            <consortium name="DOE Joint Genome Institute"/>
            <person name="Kuo A."/>
            <person name="Kohler A."/>
            <person name="Jargeat P."/>
            <person name="Nagy L.G."/>
            <person name="Floudas D."/>
            <person name="Copeland A."/>
            <person name="Barry K.W."/>
            <person name="Cichocki N."/>
            <person name="Veneault-Fourrey C."/>
            <person name="LaButti K."/>
            <person name="Lindquist E.A."/>
            <person name="Lipzen A."/>
            <person name="Lundell T."/>
            <person name="Morin E."/>
            <person name="Murat C."/>
            <person name="Sun H."/>
            <person name="Tunlid A."/>
            <person name="Henrissat B."/>
            <person name="Grigoriev I.V."/>
            <person name="Hibbett D.S."/>
            <person name="Martin F."/>
            <person name="Nordberg H.P."/>
            <person name="Cantor M.N."/>
            <person name="Hua S.X."/>
        </authorList>
    </citation>
    <scope>NUCLEOTIDE SEQUENCE [LARGE SCALE GENOMIC DNA]</scope>
    <source>
        <strain evidence="2 3">Ve08.2h10</strain>
    </source>
</reference>
<dbReference type="Proteomes" id="UP000054538">
    <property type="component" value="Unassembled WGS sequence"/>
</dbReference>
<dbReference type="HOGENOM" id="CLU_007337_3_1_1"/>
<reference evidence="3" key="2">
    <citation type="submission" date="2015-01" db="EMBL/GenBank/DDBJ databases">
        <title>Evolutionary Origins and Diversification of the Mycorrhizal Mutualists.</title>
        <authorList>
            <consortium name="DOE Joint Genome Institute"/>
            <consortium name="Mycorrhizal Genomics Consortium"/>
            <person name="Kohler A."/>
            <person name="Kuo A."/>
            <person name="Nagy L.G."/>
            <person name="Floudas D."/>
            <person name="Copeland A."/>
            <person name="Barry K.W."/>
            <person name="Cichocki N."/>
            <person name="Veneault-Fourrey C."/>
            <person name="LaButti K."/>
            <person name="Lindquist E.A."/>
            <person name="Lipzen A."/>
            <person name="Lundell T."/>
            <person name="Morin E."/>
            <person name="Murat C."/>
            <person name="Riley R."/>
            <person name="Ohm R."/>
            <person name="Sun H."/>
            <person name="Tunlid A."/>
            <person name="Henrissat B."/>
            <person name="Grigoriev I.V."/>
            <person name="Hibbett D.S."/>
            <person name="Martin F."/>
        </authorList>
    </citation>
    <scope>NUCLEOTIDE SEQUENCE [LARGE SCALE GENOMIC DNA]</scope>
    <source>
        <strain evidence="3">Ve08.2h10</strain>
    </source>
</reference>
<organism evidence="2 3">
    <name type="scientific">Paxillus rubicundulus Ve08.2h10</name>
    <dbReference type="NCBI Taxonomy" id="930991"/>
    <lineage>
        <taxon>Eukaryota</taxon>
        <taxon>Fungi</taxon>
        <taxon>Dikarya</taxon>
        <taxon>Basidiomycota</taxon>
        <taxon>Agaricomycotina</taxon>
        <taxon>Agaricomycetes</taxon>
        <taxon>Agaricomycetidae</taxon>
        <taxon>Boletales</taxon>
        <taxon>Paxilineae</taxon>
        <taxon>Paxillaceae</taxon>
        <taxon>Paxillus</taxon>
    </lineage>
</organism>
<sequence>DSPPPSPPCSPVPLGPPQPLPANNNIYECRPQPDVDIEALAHSATFQPMLHTMSFIQELRNASTTDPVAKLSDEVLDQLCNPPSVPLVIDNPSVHHSISTYLALEHLSQVACEAICHSSKHNFGVAPGAEDILTFQNIERHIRIHTGVEPLLHDMCPNTCHACTRPFSILNECHICQKSR</sequence>
<keyword evidence="3" id="KW-1185">Reference proteome</keyword>
<evidence type="ECO:0000313" key="3">
    <source>
        <dbReference type="Proteomes" id="UP000054538"/>
    </source>
</evidence>
<feature type="non-terminal residue" evidence="2">
    <location>
        <position position="1"/>
    </location>
</feature>
<proteinExistence type="predicted"/>